<dbReference type="Pfam" id="PF02301">
    <property type="entry name" value="HORMA"/>
    <property type="match status" value="1"/>
</dbReference>
<keyword evidence="3" id="KW-0158">Chromosome</keyword>
<evidence type="ECO:0000256" key="6">
    <source>
        <dbReference type="SAM" id="MobiDB-lite"/>
    </source>
</evidence>
<dbReference type="CDD" id="cd15489">
    <property type="entry name" value="PHD_SF"/>
    <property type="match status" value="1"/>
</dbReference>
<feature type="compositionally biased region" description="Polar residues" evidence="6">
    <location>
        <begin position="252"/>
        <end position="268"/>
    </location>
</feature>
<protein>
    <recommendedName>
        <fullName evidence="7">HORMA domain-containing protein</fullName>
    </recommendedName>
</protein>
<evidence type="ECO:0000256" key="2">
    <source>
        <dbReference type="ARBA" id="ARBA00004286"/>
    </source>
</evidence>
<name>A0A9P0PE90_ACAOB</name>
<comment type="caution">
    <text evidence="8">The sequence shown here is derived from an EMBL/GenBank/DDBJ whole genome shotgun (WGS) entry which is preliminary data.</text>
</comment>
<dbReference type="EMBL" id="CAKOFQ010006883">
    <property type="protein sequence ID" value="CAH1979712.1"/>
    <property type="molecule type" value="Genomic_DNA"/>
</dbReference>
<dbReference type="PANTHER" id="PTHR48225">
    <property type="entry name" value="HORMA DOMAIN-CONTAINING PROTEIN 1"/>
    <property type="match status" value="1"/>
</dbReference>
<comment type="subcellular location">
    <subcellularLocation>
        <location evidence="2">Chromosome</location>
    </subcellularLocation>
    <subcellularLocation>
        <location evidence="1">Nucleus</location>
    </subcellularLocation>
</comment>
<keyword evidence="4" id="KW-0539">Nucleus</keyword>
<dbReference type="InterPro" id="IPR051294">
    <property type="entry name" value="HORMA_MeioticProgression"/>
</dbReference>
<evidence type="ECO:0000259" key="7">
    <source>
        <dbReference type="PROSITE" id="PS50815"/>
    </source>
</evidence>
<evidence type="ECO:0000256" key="5">
    <source>
        <dbReference type="ARBA" id="ARBA00023254"/>
    </source>
</evidence>
<evidence type="ECO:0000313" key="9">
    <source>
        <dbReference type="Proteomes" id="UP001152888"/>
    </source>
</evidence>
<keyword evidence="5" id="KW-0469">Meiosis</keyword>
<evidence type="ECO:0000256" key="4">
    <source>
        <dbReference type="ARBA" id="ARBA00023242"/>
    </source>
</evidence>
<feature type="region of interest" description="Disordered" evidence="6">
    <location>
        <begin position="249"/>
        <end position="268"/>
    </location>
</feature>
<dbReference type="PANTHER" id="PTHR48225:SF7">
    <property type="entry name" value="MEIOSIS-SPECIFIC PROTEIN HOP1"/>
    <property type="match status" value="1"/>
</dbReference>
<dbReference type="SUPFAM" id="SSF56019">
    <property type="entry name" value="The spindle assembly checkpoint protein mad2"/>
    <property type="match status" value="1"/>
</dbReference>
<dbReference type="GO" id="GO:0005694">
    <property type="term" value="C:chromosome"/>
    <property type="evidence" value="ECO:0007669"/>
    <property type="project" value="UniProtKB-SubCell"/>
</dbReference>
<gene>
    <name evidence="8" type="ORF">ACAOBT_LOCUS13588</name>
</gene>
<keyword evidence="9" id="KW-1185">Reference proteome</keyword>
<sequence>MAMSNATLDMNITGHLLQNASKSIKLSKRYAVVMVNVSLLNILHRRSDGLRLGELKGREYQGVQFVTIKAREPQDPVLKYLLFILKGIQHAITRGYLKEIFLLFKHHETLETLEVYSIALKYNTEAKQKDDCTFSNLRDATMGVLKCIEKLEKLDKLEKDTRIKFELTYNDLTPFQYQPPGFKHTENPLCLDFDKKDRLVFGQLNTGYHKIYYSVQRKSKKHNLEQIFEEDEEDEIENTPLLKRLKMPETGQGASQSAPNDNPEQNADTGLEEPAIIIDSINISADSELEQPQIIDENKNCINQSPLTILNISLISSEDSVSVAEAPILCSNEADYCICEVASGTFIKSGIDGATIEKIVCHRCKRTYHMPCHGYLSPSMCFREFICVKCSPYNTTDTIIRSIEGNMLRTMARCRLMLYLMFKYEKFQEKLMSMFSDDEQHILIEKFLKYNVINLKKQVDVMQIQRSANLTFNMEDSQFLY</sequence>
<dbReference type="InterPro" id="IPR003511">
    <property type="entry name" value="HORMA_dom"/>
</dbReference>
<dbReference type="GO" id="GO:0005634">
    <property type="term" value="C:nucleus"/>
    <property type="evidence" value="ECO:0007669"/>
    <property type="project" value="UniProtKB-SubCell"/>
</dbReference>
<dbReference type="SUPFAM" id="SSF57903">
    <property type="entry name" value="FYVE/PHD zinc finger"/>
    <property type="match status" value="1"/>
</dbReference>
<dbReference type="OrthoDB" id="6747372at2759"/>
<reference evidence="8" key="1">
    <citation type="submission" date="2022-03" db="EMBL/GenBank/DDBJ databases">
        <authorList>
            <person name="Sayadi A."/>
        </authorList>
    </citation>
    <scope>NUCLEOTIDE SEQUENCE</scope>
</reference>
<dbReference type="InterPro" id="IPR036570">
    <property type="entry name" value="HORMA_dom_sf"/>
</dbReference>
<evidence type="ECO:0000313" key="8">
    <source>
        <dbReference type="EMBL" id="CAH1979712.1"/>
    </source>
</evidence>
<dbReference type="Gene3D" id="3.30.900.10">
    <property type="entry name" value="HORMA domain"/>
    <property type="match status" value="1"/>
</dbReference>
<organism evidence="8 9">
    <name type="scientific">Acanthoscelides obtectus</name>
    <name type="common">Bean weevil</name>
    <name type="synonym">Bruchus obtectus</name>
    <dbReference type="NCBI Taxonomy" id="200917"/>
    <lineage>
        <taxon>Eukaryota</taxon>
        <taxon>Metazoa</taxon>
        <taxon>Ecdysozoa</taxon>
        <taxon>Arthropoda</taxon>
        <taxon>Hexapoda</taxon>
        <taxon>Insecta</taxon>
        <taxon>Pterygota</taxon>
        <taxon>Neoptera</taxon>
        <taxon>Endopterygota</taxon>
        <taxon>Coleoptera</taxon>
        <taxon>Polyphaga</taxon>
        <taxon>Cucujiformia</taxon>
        <taxon>Chrysomeloidea</taxon>
        <taxon>Chrysomelidae</taxon>
        <taxon>Bruchinae</taxon>
        <taxon>Bruchini</taxon>
        <taxon>Acanthoscelides</taxon>
    </lineage>
</organism>
<evidence type="ECO:0000256" key="1">
    <source>
        <dbReference type="ARBA" id="ARBA00004123"/>
    </source>
</evidence>
<dbReference type="GO" id="GO:0051321">
    <property type="term" value="P:meiotic cell cycle"/>
    <property type="evidence" value="ECO:0007669"/>
    <property type="project" value="UniProtKB-KW"/>
</dbReference>
<dbReference type="InterPro" id="IPR011011">
    <property type="entry name" value="Znf_FYVE_PHD"/>
</dbReference>
<dbReference type="AlphaFoldDB" id="A0A9P0PE90"/>
<feature type="domain" description="HORMA" evidence="7">
    <location>
        <begin position="25"/>
        <end position="215"/>
    </location>
</feature>
<proteinExistence type="predicted"/>
<dbReference type="Proteomes" id="UP001152888">
    <property type="component" value="Unassembled WGS sequence"/>
</dbReference>
<accession>A0A9P0PE90</accession>
<evidence type="ECO:0000256" key="3">
    <source>
        <dbReference type="ARBA" id="ARBA00022454"/>
    </source>
</evidence>
<dbReference type="PROSITE" id="PS50815">
    <property type="entry name" value="HORMA"/>
    <property type="match status" value="1"/>
</dbReference>